<feature type="domain" description="Bacterial Ig-like" evidence="2">
    <location>
        <begin position="416"/>
        <end position="497"/>
    </location>
</feature>
<reference evidence="3 4" key="1">
    <citation type="submission" date="2020-08" db="EMBL/GenBank/DDBJ databases">
        <title>Functional genomics of gut bacteria from endangered species of beetles.</title>
        <authorList>
            <person name="Carlos-Shanley C."/>
        </authorList>
    </citation>
    <scope>NUCLEOTIDE SEQUENCE [LARGE SCALE GENOMIC DNA]</scope>
    <source>
        <strain evidence="3 4">S00179</strain>
    </source>
</reference>
<dbReference type="AlphaFoldDB" id="A0A7W7P3S2"/>
<dbReference type="RefSeq" id="WP_184596025.1">
    <property type="nucleotide sequence ID" value="NZ_JACHLI010000033.1"/>
</dbReference>
<evidence type="ECO:0000256" key="1">
    <source>
        <dbReference type="SAM" id="MobiDB-lite"/>
    </source>
</evidence>
<dbReference type="Proteomes" id="UP000566995">
    <property type="component" value="Unassembled WGS sequence"/>
</dbReference>
<dbReference type="Gene3D" id="2.60.40.10">
    <property type="entry name" value="Immunoglobulins"/>
    <property type="match status" value="4"/>
</dbReference>
<dbReference type="InterPro" id="IPR013783">
    <property type="entry name" value="Ig-like_fold"/>
</dbReference>
<sequence>MSNNPSSLYQRAFSANQAYASDAYSASAYAWPAATASLYASEALQPTVILGARDSSGDLSDGQATQSATPTLFGTGTAGETLQVWATATDSTGVMLAGYPVGKAVVQADGTWQFDVPQVPQSAQYAFQVISSHDQTGMRLNIIDVPSVPPVHHDAVITGAIDHVGPVTGELSSGATTDDTRPTFHGSGTPGELITVNAIAIGADGHPLSNVPLNLGAALVQPDGTWQFNAQQALPQGTYDFYVGQGTESAPFRLVIDTSAGVPQPQPEPQPEPQPDPQPQPEPQPHGGTTLILGVIDDSGSSAQKLNNGSSTHDSTPTLFGTGKAGDVLHLWTTVTDGHGMLVNGFSLGETVVKADGTWQFITSELAQSGHYEFQAFSASGQSAGFHLTLIDAQAPEPVHYETVITGAIDNYGAVTGELANGATTDDTRPVLHGTGTPGELIQISAIAIDADGKPLSNISLGLGTALVQQDGSWHFSPNQALPEGTYNFHAGQGDAAPFRLVIDKHSLLHSSQGADSDYAQHLQGQELDLGSHLSGGQPAATKGALPALGSLLESGEPELRFAGHAEASAPVVPAQHHAAAEFRPALLDELVQPHVVI</sequence>
<dbReference type="InterPro" id="IPR010916">
    <property type="entry name" value="TonB_box_CS"/>
</dbReference>
<accession>A0A7W7P3S2</accession>
<gene>
    <name evidence="3" type="ORF">HNP46_005869</name>
</gene>
<protein>
    <recommendedName>
        <fullName evidence="2">Bacterial Ig-like domain-containing protein</fullName>
    </recommendedName>
</protein>
<evidence type="ECO:0000313" key="4">
    <source>
        <dbReference type="Proteomes" id="UP000566995"/>
    </source>
</evidence>
<feature type="region of interest" description="Disordered" evidence="1">
    <location>
        <begin position="259"/>
        <end position="290"/>
    </location>
</feature>
<organism evidence="3 4">
    <name type="scientific">Pseudomonas nitroreducens</name>
    <dbReference type="NCBI Taxonomy" id="46680"/>
    <lineage>
        <taxon>Bacteria</taxon>
        <taxon>Pseudomonadati</taxon>
        <taxon>Pseudomonadota</taxon>
        <taxon>Gammaproteobacteria</taxon>
        <taxon>Pseudomonadales</taxon>
        <taxon>Pseudomonadaceae</taxon>
        <taxon>Pseudomonas</taxon>
    </lineage>
</organism>
<comment type="caution">
    <text evidence="3">The sequence shown here is derived from an EMBL/GenBank/DDBJ whole genome shotgun (WGS) entry which is preliminary data.</text>
</comment>
<dbReference type="Pfam" id="PF19077">
    <property type="entry name" value="Big_13"/>
    <property type="match status" value="1"/>
</dbReference>
<dbReference type="PROSITE" id="PS00430">
    <property type="entry name" value="TONB_DEPENDENT_REC_1"/>
    <property type="match status" value="1"/>
</dbReference>
<dbReference type="InterPro" id="IPR044016">
    <property type="entry name" value="Big_13"/>
</dbReference>
<name>A0A7W7P3S2_PSENT</name>
<evidence type="ECO:0000259" key="2">
    <source>
        <dbReference type="Pfam" id="PF19077"/>
    </source>
</evidence>
<dbReference type="EMBL" id="JACHLI010000033">
    <property type="protein sequence ID" value="MBB4866961.1"/>
    <property type="molecule type" value="Genomic_DNA"/>
</dbReference>
<feature type="compositionally biased region" description="Pro residues" evidence="1">
    <location>
        <begin position="264"/>
        <end position="284"/>
    </location>
</feature>
<proteinExistence type="predicted"/>
<evidence type="ECO:0000313" key="3">
    <source>
        <dbReference type="EMBL" id="MBB4866961.1"/>
    </source>
</evidence>